<dbReference type="InterPro" id="IPR036929">
    <property type="entry name" value="DsbDN_sf"/>
</dbReference>
<dbReference type="Gene3D" id="2.60.40.1250">
    <property type="entry name" value="Thiol:disulfide interchange protein DsbD, N-terminal domain"/>
    <property type="match status" value="1"/>
</dbReference>
<feature type="transmembrane region" description="Helical" evidence="6">
    <location>
        <begin position="248"/>
        <end position="268"/>
    </location>
</feature>
<evidence type="ECO:0000256" key="4">
    <source>
        <dbReference type="ARBA" id="ARBA00022989"/>
    </source>
</evidence>
<dbReference type="GO" id="GO:0005886">
    <property type="term" value="C:plasma membrane"/>
    <property type="evidence" value="ECO:0007669"/>
    <property type="project" value="UniProtKB-SubCell"/>
</dbReference>
<feature type="transmembrane region" description="Helical" evidence="6">
    <location>
        <begin position="289"/>
        <end position="319"/>
    </location>
</feature>
<dbReference type="PANTHER" id="PTHR32234">
    <property type="entry name" value="THIOL:DISULFIDE INTERCHANGE PROTEIN DSBD"/>
    <property type="match status" value="1"/>
</dbReference>
<dbReference type="Pfam" id="PF02683">
    <property type="entry name" value="DsbD_TM"/>
    <property type="match status" value="1"/>
</dbReference>
<keyword evidence="4 6" id="KW-1133">Transmembrane helix</keyword>
<dbReference type="GO" id="GO:0017004">
    <property type="term" value="P:cytochrome complex assembly"/>
    <property type="evidence" value="ECO:0007669"/>
    <property type="project" value="InterPro"/>
</dbReference>
<keyword evidence="5 6" id="KW-0472">Membrane</keyword>
<dbReference type="Pfam" id="PF11412">
    <property type="entry name" value="DsbD_N"/>
    <property type="match status" value="1"/>
</dbReference>
<feature type="domain" description="Thioredoxin" evidence="7">
    <location>
        <begin position="448"/>
        <end position="577"/>
    </location>
</feature>
<organism evidence="8">
    <name type="scientific">hydrothermal vent metagenome</name>
    <dbReference type="NCBI Taxonomy" id="652676"/>
    <lineage>
        <taxon>unclassified sequences</taxon>
        <taxon>metagenomes</taxon>
        <taxon>ecological metagenomes</taxon>
    </lineage>
</organism>
<dbReference type="SUPFAM" id="SSF52833">
    <property type="entry name" value="Thioredoxin-like"/>
    <property type="match status" value="1"/>
</dbReference>
<dbReference type="InterPro" id="IPR035671">
    <property type="entry name" value="DsbD_gamma"/>
</dbReference>
<keyword evidence="2" id="KW-1003">Cell membrane</keyword>
<feature type="transmembrane region" description="Helical" evidence="6">
    <location>
        <begin position="386"/>
        <end position="406"/>
    </location>
</feature>
<protein>
    <submittedName>
        <fullName evidence="8">Cytochrome c-type biogenesis protein DsbD, protein-disulfide reductase</fullName>
        <ecNumber evidence="8">1.8.1.8</ecNumber>
    </submittedName>
</protein>
<dbReference type="InterPro" id="IPR003834">
    <property type="entry name" value="Cyt_c_assmbl_TM_dom"/>
</dbReference>
<accession>A0A1W1B9Q9</accession>
<dbReference type="EMBL" id="FPHB01000011">
    <property type="protein sequence ID" value="SFV50341.1"/>
    <property type="molecule type" value="Genomic_DNA"/>
</dbReference>
<evidence type="ECO:0000256" key="3">
    <source>
        <dbReference type="ARBA" id="ARBA00022692"/>
    </source>
</evidence>
<keyword evidence="8" id="KW-0560">Oxidoreductase</keyword>
<feature type="transmembrane region" description="Helical" evidence="6">
    <location>
        <begin position="358"/>
        <end position="380"/>
    </location>
</feature>
<dbReference type="GO" id="GO:0047134">
    <property type="term" value="F:protein-disulfide reductase [NAD(P)H] activity"/>
    <property type="evidence" value="ECO:0007669"/>
    <property type="project" value="UniProtKB-EC"/>
</dbReference>
<sequence length="577" mass="62455">MRLKLFLLFLIPLTLFAGFGRFVSPKEAFKPSVKVQDGVIVASVKLAKDIYIYDHALKFDLKSDALKIKKIIKPKAMDHDGDKVYEGEPQFRILLDNSSKANGVQKVAFTFGFQGCSAMGLCYEPMSQTYTLNIDTTKLEETKQVATSSTQSQNSVDSIADTLKHGSIWLIIATFFGFGLLLALTPCVFPMIPIISGLIVSQGKDITTKKAFFLSLIYVLAMAVAYTIAGVLAGLFGSNLQAALQNPYVVVSFALVFVALAMSMFGFYELKLPDSFVAKVSTKGQGRGGVVGVAIMGFLSALIVGPCVAAPLAGALVYIGQTGDAVLGGVALFAMSLGMGLPLIIVGTGAGKLMPRPGVWMTLVNAIFGILMLGVAIWMLEKIISPYTSMLLWALLGLGSAIYLGAFDKESHIFKRTIAIALLVYSLALGIGALAGSKSMSKPLGFLSEVKTSASPSKMTTQELKFQKIETLGQLDILLQKYRGKKIMIDFAAQWCTACKELDEKTFSDPKVQRALSDYILIRADVTKNEKQQKELSKAYGVFGPPVVIFIDKNGNIQKNKTIVGFVEPEKFLDHIL</sequence>
<gene>
    <name evidence="8" type="ORF">MNB_SM-7-1060</name>
</gene>
<dbReference type="InterPro" id="IPR028250">
    <property type="entry name" value="DsbDN"/>
</dbReference>
<dbReference type="GO" id="GO:0045454">
    <property type="term" value="P:cell redox homeostasis"/>
    <property type="evidence" value="ECO:0007669"/>
    <property type="project" value="TreeGrafter"/>
</dbReference>
<evidence type="ECO:0000256" key="6">
    <source>
        <dbReference type="SAM" id="Phobius"/>
    </source>
</evidence>
<keyword evidence="3 6" id="KW-0812">Transmembrane</keyword>
<dbReference type="PROSITE" id="PS51352">
    <property type="entry name" value="THIOREDOXIN_2"/>
    <property type="match status" value="1"/>
</dbReference>
<dbReference type="NCBIfam" id="NF001419">
    <property type="entry name" value="PRK00293.1"/>
    <property type="match status" value="1"/>
</dbReference>
<proteinExistence type="predicted"/>
<dbReference type="PANTHER" id="PTHR32234:SF0">
    <property type="entry name" value="THIOL:DISULFIDE INTERCHANGE PROTEIN DSBD"/>
    <property type="match status" value="1"/>
</dbReference>
<dbReference type="AlphaFoldDB" id="A0A1W1B9Q9"/>
<dbReference type="Pfam" id="PF13899">
    <property type="entry name" value="Thioredoxin_7"/>
    <property type="match status" value="1"/>
</dbReference>
<feature type="transmembrane region" description="Helical" evidence="6">
    <location>
        <begin position="212"/>
        <end position="236"/>
    </location>
</feature>
<dbReference type="EC" id="1.8.1.8" evidence="8"/>
<dbReference type="InterPro" id="IPR013766">
    <property type="entry name" value="Thioredoxin_domain"/>
</dbReference>
<dbReference type="CDD" id="cd02953">
    <property type="entry name" value="DsbDgamma"/>
    <property type="match status" value="1"/>
</dbReference>
<comment type="subcellular location">
    <subcellularLocation>
        <location evidence="1">Cell membrane</location>
        <topology evidence="1">Multi-pass membrane protein</topology>
    </subcellularLocation>
</comment>
<feature type="transmembrane region" description="Helical" evidence="6">
    <location>
        <begin position="418"/>
        <end position="436"/>
    </location>
</feature>
<dbReference type="InterPro" id="IPR036249">
    <property type="entry name" value="Thioredoxin-like_sf"/>
</dbReference>
<evidence type="ECO:0000313" key="8">
    <source>
        <dbReference type="EMBL" id="SFV50341.1"/>
    </source>
</evidence>
<feature type="transmembrane region" description="Helical" evidence="6">
    <location>
        <begin position="168"/>
        <end position="200"/>
    </location>
</feature>
<evidence type="ECO:0000259" key="7">
    <source>
        <dbReference type="PROSITE" id="PS51352"/>
    </source>
</evidence>
<evidence type="ECO:0000256" key="1">
    <source>
        <dbReference type="ARBA" id="ARBA00004651"/>
    </source>
</evidence>
<dbReference type="Gene3D" id="3.40.30.10">
    <property type="entry name" value="Glutaredoxin"/>
    <property type="match status" value="1"/>
</dbReference>
<evidence type="ECO:0000256" key="5">
    <source>
        <dbReference type="ARBA" id="ARBA00023136"/>
    </source>
</evidence>
<name>A0A1W1B9Q9_9ZZZZ</name>
<dbReference type="SUPFAM" id="SSF74863">
    <property type="entry name" value="Thiol:disulfide interchange protein DsbD, N-terminal domain (DsbD-alpha)"/>
    <property type="match status" value="1"/>
</dbReference>
<reference evidence="8" key="1">
    <citation type="submission" date="2016-10" db="EMBL/GenBank/DDBJ databases">
        <authorList>
            <person name="de Groot N.N."/>
        </authorList>
    </citation>
    <scope>NUCLEOTIDE SEQUENCE</scope>
</reference>
<evidence type="ECO:0000256" key="2">
    <source>
        <dbReference type="ARBA" id="ARBA00022475"/>
    </source>
</evidence>
<feature type="transmembrane region" description="Helical" evidence="6">
    <location>
        <begin position="325"/>
        <end position="346"/>
    </location>
</feature>